<comment type="caution">
    <text evidence="2">The sequence shown here is derived from an EMBL/GenBank/DDBJ whole genome shotgun (WGS) entry which is preliminary data.</text>
</comment>
<dbReference type="EMBL" id="JAWDGP010004608">
    <property type="protein sequence ID" value="KAK3763073.1"/>
    <property type="molecule type" value="Genomic_DNA"/>
</dbReference>
<reference evidence="2" key="1">
    <citation type="journal article" date="2023" name="G3 (Bethesda)">
        <title>A reference genome for the long-term kleptoplast-retaining sea slug Elysia crispata morphotype clarki.</title>
        <authorList>
            <person name="Eastman K.E."/>
            <person name="Pendleton A.L."/>
            <person name="Shaikh M.A."/>
            <person name="Suttiyut T."/>
            <person name="Ogas R."/>
            <person name="Tomko P."/>
            <person name="Gavelis G."/>
            <person name="Widhalm J.R."/>
            <person name="Wisecaver J.H."/>
        </authorList>
    </citation>
    <scope>NUCLEOTIDE SEQUENCE</scope>
    <source>
        <strain evidence="2">ECLA1</strain>
    </source>
</reference>
<dbReference type="AlphaFoldDB" id="A0AAE0Z537"/>
<dbReference type="Proteomes" id="UP001283361">
    <property type="component" value="Unassembled WGS sequence"/>
</dbReference>
<gene>
    <name evidence="2" type="ORF">RRG08_043360</name>
</gene>
<evidence type="ECO:0000256" key="1">
    <source>
        <dbReference type="SAM" id="MobiDB-lite"/>
    </source>
</evidence>
<feature type="compositionally biased region" description="Polar residues" evidence="1">
    <location>
        <begin position="126"/>
        <end position="137"/>
    </location>
</feature>
<evidence type="ECO:0000313" key="3">
    <source>
        <dbReference type="Proteomes" id="UP001283361"/>
    </source>
</evidence>
<name>A0AAE0Z537_9GAST</name>
<feature type="region of interest" description="Disordered" evidence="1">
    <location>
        <begin position="121"/>
        <end position="144"/>
    </location>
</feature>
<keyword evidence="3" id="KW-1185">Reference proteome</keyword>
<proteinExistence type="predicted"/>
<organism evidence="2 3">
    <name type="scientific">Elysia crispata</name>
    <name type="common">lettuce slug</name>
    <dbReference type="NCBI Taxonomy" id="231223"/>
    <lineage>
        <taxon>Eukaryota</taxon>
        <taxon>Metazoa</taxon>
        <taxon>Spiralia</taxon>
        <taxon>Lophotrochozoa</taxon>
        <taxon>Mollusca</taxon>
        <taxon>Gastropoda</taxon>
        <taxon>Heterobranchia</taxon>
        <taxon>Euthyneura</taxon>
        <taxon>Panpulmonata</taxon>
        <taxon>Sacoglossa</taxon>
        <taxon>Placobranchoidea</taxon>
        <taxon>Plakobranchidae</taxon>
        <taxon>Elysia</taxon>
    </lineage>
</organism>
<evidence type="ECO:0000313" key="2">
    <source>
        <dbReference type="EMBL" id="KAK3763073.1"/>
    </source>
</evidence>
<accession>A0AAE0Z537</accession>
<protein>
    <submittedName>
        <fullName evidence="2">Uncharacterized protein</fullName>
    </submittedName>
</protein>
<sequence length="206" mass="22863">MDSLQIELQWGQVGKVLQRISTTSQHILSSDRPQPDLSAFSQGNRKPNCCSLQLDLDRQIAELEFEDDDGKKCCAEPSKTALACEVCSSAYNASFIYGNRLSTSHWSRKNKNRNLRECDVDLPVGTSVSPENSTTGSRPLPTEADVSFSPGGIITFADNRLRRFEERREPKIAGTTDLDPHVWDLVDQVFCQTRLPPAAPPRPISG</sequence>